<keyword evidence="2" id="KW-0472">Membrane</keyword>
<feature type="compositionally biased region" description="Basic and acidic residues" evidence="1">
    <location>
        <begin position="68"/>
        <end position="87"/>
    </location>
</feature>
<evidence type="ECO:0000313" key="4">
    <source>
        <dbReference type="Proteomes" id="UP001154282"/>
    </source>
</evidence>
<evidence type="ECO:0000313" key="3">
    <source>
        <dbReference type="EMBL" id="CAI0399278.1"/>
    </source>
</evidence>
<name>A0AAV0IRE4_9ROSI</name>
<evidence type="ECO:0000256" key="2">
    <source>
        <dbReference type="SAM" id="Phobius"/>
    </source>
</evidence>
<protein>
    <submittedName>
        <fullName evidence="3">Uncharacterized protein</fullName>
    </submittedName>
</protein>
<keyword evidence="2" id="KW-0812">Transmembrane</keyword>
<keyword evidence="4" id="KW-1185">Reference proteome</keyword>
<proteinExistence type="predicted"/>
<accession>A0AAV0IRE4</accession>
<organism evidence="3 4">
    <name type="scientific">Linum tenue</name>
    <dbReference type="NCBI Taxonomy" id="586396"/>
    <lineage>
        <taxon>Eukaryota</taxon>
        <taxon>Viridiplantae</taxon>
        <taxon>Streptophyta</taxon>
        <taxon>Embryophyta</taxon>
        <taxon>Tracheophyta</taxon>
        <taxon>Spermatophyta</taxon>
        <taxon>Magnoliopsida</taxon>
        <taxon>eudicotyledons</taxon>
        <taxon>Gunneridae</taxon>
        <taxon>Pentapetalae</taxon>
        <taxon>rosids</taxon>
        <taxon>fabids</taxon>
        <taxon>Malpighiales</taxon>
        <taxon>Linaceae</taxon>
        <taxon>Linum</taxon>
    </lineage>
</organism>
<dbReference type="EMBL" id="CAMGYJ010000004">
    <property type="protein sequence ID" value="CAI0399278.1"/>
    <property type="molecule type" value="Genomic_DNA"/>
</dbReference>
<dbReference type="AlphaFoldDB" id="A0AAV0IRE4"/>
<dbReference type="Proteomes" id="UP001154282">
    <property type="component" value="Unassembled WGS sequence"/>
</dbReference>
<keyword evidence="2" id="KW-1133">Transmembrane helix</keyword>
<feature type="region of interest" description="Disordered" evidence="1">
    <location>
        <begin position="64"/>
        <end position="93"/>
    </location>
</feature>
<feature type="transmembrane region" description="Helical" evidence="2">
    <location>
        <begin position="40"/>
        <end position="59"/>
    </location>
</feature>
<feature type="transmembrane region" description="Helical" evidence="2">
    <location>
        <begin position="12"/>
        <end position="34"/>
    </location>
</feature>
<comment type="caution">
    <text evidence="3">The sequence shown here is derived from an EMBL/GenBank/DDBJ whole genome shotgun (WGS) entry which is preliminary data.</text>
</comment>
<sequence>MASHVKVSATSPVPHVVLSQFKACIVLLGNYYVFGSNPRVISIFGALIAIGGISGFTHLNQTVSQKSQSKDKSRLGKENGGVERNDAYGEEFV</sequence>
<gene>
    <name evidence="3" type="ORF">LITE_LOCUS10232</name>
</gene>
<evidence type="ECO:0000256" key="1">
    <source>
        <dbReference type="SAM" id="MobiDB-lite"/>
    </source>
</evidence>
<reference evidence="3" key="1">
    <citation type="submission" date="2022-08" db="EMBL/GenBank/DDBJ databases">
        <authorList>
            <person name="Gutierrez-Valencia J."/>
        </authorList>
    </citation>
    <scope>NUCLEOTIDE SEQUENCE</scope>
</reference>